<evidence type="ECO:0000313" key="2">
    <source>
        <dbReference type="EMBL" id="KAA0067485.1"/>
    </source>
</evidence>
<reference evidence="2 3" key="1">
    <citation type="submission" date="2019-08" db="EMBL/GenBank/DDBJ databases">
        <title>Draft genome sequences of two oriental melons (Cucumis melo L. var makuwa).</title>
        <authorList>
            <person name="Kwon S.-Y."/>
        </authorList>
    </citation>
    <scope>NUCLEOTIDE SEQUENCE [LARGE SCALE GENOMIC DNA]</scope>
    <source>
        <strain evidence="3">cv. SW 3</strain>
        <tissue evidence="2">Leaf</tissue>
    </source>
</reference>
<dbReference type="Proteomes" id="UP000321393">
    <property type="component" value="Unassembled WGS sequence"/>
</dbReference>
<proteinExistence type="predicted"/>
<dbReference type="EMBL" id="SSTE01000542">
    <property type="protein sequence ID" value="KAA0067485.1"/>
    <property type="molecule type" value="Genomic_DNA"/>
</dbReference>
<dbReference type="Pfam" id="PF07727">
    <property type="entry name" value="RVT_2"/>
    <property type="match status" value="1"/>
</dbReference>
<organism evidence="2 3">
    <name type="scientific">Cucumis melo var. makuwa</name>
    <name type="common">Oriental melon</name>
    <dbReference type="NCBI Taxonomy" id="1194695"/>
    <lineage>
        <taxon>Eukaryota</taxon>
        <taxon>Viridiplantae</taxon>
        <taxon>Streptophyta</taxon>
        <taxon>Embryophyta</taxon>
        <taxon>Tracheophyta</taxon>
        <taxon>Spermatophyta</taxon>
        <taxon>Magnoliopsida</taxon>
        <taxon>eudicotyledons</taxon>
        <taxon>Gunneridae</taxon>
        <taxon>Pentapetalae</taxon>
        <taxon>rosids</taxon>
        <taxon>fabids</taxon>
        <taxon>Cucurbitales</taxon>
        <taxon>Cucurbitaceae</taxon>
        <taxon>Benincaseae</taxon>
        <taxon>Cucumis</taxon>
    </lineage>
</organism>
<evidence type="ECO:0000259" key="1">
    <source>
        <dbReference type="Pfam" id="PF07727"/>
    </source>
</evidence>
<dbReference type="PANTHER" id="PTHR11439:SF467">
    <property type="entry name" value="INTEGRASE CATALYTIC DOMAIN-CONTAINING PROTEIN"/>
    <property type="match status" value="1"/>
</dbReference>
<evidence type="ECO:0000313" key="3">
    <source>
        <dbReference type="Proteomes" id="UP000321393"/>
    </source>
</evidence>
<dbReference type="STRING" id="1194695.A0A5A7VP97"/>
<feature type="domain" description="Reverse transcriptase Ty1/copia-type" evidence="1">
    <location>
        <begin position="2"/>
        <end position="70"/>
    </location>
</feature>
<gene>
    <name evidence="2" type="ORF">E6C27_scaffold40G001700</name>
</gene>
<accession>A0A5A7VP97</accession>
<protein>
    <submittedName>
        <fullName evidence="2">Integrase, catalytic core</fullName>
    </submittedName>
</protein>
<dbReference type="InterPro" id="IPR013103">
    <property type="entry name" value="RVT_2"/>
</dbReference>
<name>A0A5A7VP97_CUCMM</name>
<sequence>MKGINFDEIFAPVVNMSSIHVVLGLTASLDLKVERMAFKIAFLHGNLDKEIYMEQPEGSEHKGKEQYIKKVLERFKMSQPKSVSSPLPSHFNLSSKHDPSIDKEKEDMSKIMYASAVWSLIHAMAVKCIMRYLRGTSSLKLTFRNEKSVLASYTDLDIARDLDSRKFTSGYLKTFIGGVMSKLAIKELGFTQPQYVIYCDNQSSIDLDTNHNGSDMLTKNLQRSKQLEFCRFTVGMTNSSSK</sequence>
<comment type="caution">
    <text evidence="2">The sequence shown here is derived from an EMBL/GenBank/DDBJ whole genome shotgun (WGS) entry which is preliminary data.</text>
</comment>
<dbReference type="AlphaFoldDB" id="A0A5A7VP97"/>
<dbReference type="OrthoDB" id="1744437at2759"/>
<dbReference type="PANTHER" id="PTHR11439">
    <property type="entry name" value="GAG-POL-RELATED RETROTRANSPOSON"/>
    <property type="match status" value="1"/>
</dbReference>